<evidence type="ECO:0000313" key="4">
    <source>
        <dbReference type="EMBL" id="TWV29100.1"/>
    </source>
</evidence>
<dbReference type="Proteomes" id="UP000318052">
    <property type="component" value="Unassembled WGS sequence"/>
</dbReference>
<dbReference type="PROSITE" id="PS50943">
    <property type="entry name" value="HTH_CROC1"/>
    <property type="match status" value="1"/>
</dbReference>
<name>A0A8G2E2H1_9ACTN</name>
<reference evidence="2" key="4">
    <citation type="submission" date="2022-09" db="EMBL/GenBank/DDBJ databases">
        <title>Whole genome shotgun sequence of Streptomyces albidoflavus NBRC 12854.</title>
        <authorList>
            <person name="Komaki H."/>
            <person name="Tamura T."/>
        </authorList>
    </citation>
    <scope>NUCLEOTIDE SEQUENCE</scope>
    <source>
        <strain evidence="2">NBRC 12854</strain>
    </source>
</reference>
<dbReference type="Pfam" id="PF13560">
    <property type="entry name" value="HTH_31"/>
    <property type="match status" value="1"/>
</dbReference>
<dbReference type="SUPFAM" id="SSF47413">
    <property type="entry name" value="lambda repressor-like DNA-binding domains"/>
    <property type="match status" value="1"/>
</dbReference>
<proteinExistence type="predicted"/>
<dbReference type="Proteomes" id="UP001051844">
    <property type="component" value="Unassembled WGS sequence"/>
</dbReference>
<dbReference type="Proteomes" id="UP000292693">
    <property type="component" value="Unassembled WGS sequence"/>
</dbReference>
<dbReference type="Pfam" id="PF19054">
    <property type="entry name" value="DUF5753"/>
    <property type="match status" value="1"/>
</dbReference>
<dbReference type="EMBL" id="BNDZ01000005">
    <property type="protein sequence ID" value="GHI47424.1"/>
    <property type="molecule type" value="Genomic_DNA"/>
</dbReference>
<comment type="caution">
    <text evidence="3">The sequence shown here is derived from an EMBL/GenBank/DDBJ whole genome shotgun (WGS) entry which is preliminary data.</text>
</comment>
<dbReference type="InterPro" id="IPR001387">
    <property type="entry name" value="Cro/C1-type_HTH"/>
</dbReference>
<evidence type="ECO:0000313" key="5">
    <source>
        <dbReference type="Proteomes" id="UP000292693"/>
    </source>
</evidence>
<evidence type="ECO:0000313" key="6">
    <source>
        <dbReference type="Proteomes" id="UP000318052"/>
    </source>
</evidence>
<dbReference type="RefSeq" id="WP_067413427.1">
    <property type="nucleotide sequence ID" value="NZ_BNDZ01000005.1"/>
</dbReference>
<feature type="domain" description="HTH cro/C1-type" evidence="1">
    <location>
        <begin position="21"/>
        <end position="76"/>
    </location>
</feature>
<evidence type="ECO:0000313" key="2">
    <source>
        <dbReference type="EMBL" id="GHI47424.1"/>
    </source>
</evidence>
<accession>A0A8G2E2H1</accession>
<dbReference type="InterPro" id="IPR043917">
    <property type="entry name" value="DUF5753"/>
</dbReference>
<dbReference type="EMBL" id="VOGX01000001">
    <property type="protein sequence ID" value="TWV29100.1"/>
    <property type="molecule type" value="Genomic_DNA"/>
</dbReference>
<evidence type="ECO:0000313" key="3">
    <source>
        <dbReference type="EMBL" id="RZE22000.1"/>
    </source>
</evidence>
<keyword evidence="6" id="KW-1185">Reference proteome</keyword>
<dbReference type="GO" id="GO:0003677">
    <property type="term" value="F:DNA binding"/>
    <property type="evidence" value="ECO:0007669"/>
    <property type="project" value="InterPro"/>
</dbReference>
<dbReference type="GeneID" id="97269026"/>
<organism evidence="3 5">
    <name type="scientific">Streptomyces albidoflavus</name>
    <dbReference type="NCBI Taxonomy" id="1886"/>
    <lineage>
        <taxon>Bacteria</taxon>
        <taxon>Bacillati</taxon>
        <taxon>Actinomycetota</taxon>
        <taxon>Actinomycetes</taxon>
        <taxon>Kitasatosporales</taxon>
        <taxon>Streptomycetaceae</taxon>
        <taxon>Streptomyces</taxon>
        <taxon>Streptomyces albidoflavus group</taxon>
    </lineage>
</organism>
<dbReference type="InterPro" id="IPR010982">
    <property type="entry name" value="Lambda_DNA-bd_dom_sf"/>
</dbReference>
<gene>
    <name evidence="3" type="ORF">C0Q92_17250</name>
    <name evidence="4" type="ORF">FRZ02_01895</name>
    <name evidence="2" type="ORF">ScoT_35980</name>
</gene>
<reference evidence="4" key="2">
    <citation type="journal article" date="2019" name="Microbiol. Resour. Announc.">
        <title>Draft Genomic Sequences of Streptomyces misionensis and Streptomyces albidoflavus, bacteria applied for phytopathogen biocontrol.</title>
        <authorList>
            <person name="Pylro V."/>
            <person name="Dias A."/>
            <person name="Andreote F."/>
            <person name="Varani A."/>
            <person name="Andreote C."/>
            <person name="Bernardo E."/>
            <person name="Martins T."/>
        </authorList>
    </citation>
    <scope>NUCLEOTIDE SEQUENCE</scope>
    <source>
        <strain evidence="4">77</strain>
    </source>
</reference>
<evidence type="ECO:0000259" key="1">
    <source>
        <dbReference type="PROSITE" id="PS50943"/>
    </source>
</evidence>
<dbReference type="AlphaFoldDB" id="A0A8G2E2H1"/>
<dbReference type="CDD" id="cd00093">
    <property type="entry name" value="HTH_XRE"/>
    <property type="match status" value="1"/>
</dbReference>
<dbReference type="EMBL" id="PKLL01000019">
    <property type="protein sequence ID" value="RZE22000.1"/>
    <property type="molecule type" value="Genomic_DNA"/>
</dbReference>
<sequence length="290" mass="32039">MITDVESATPALCRLQLGRELRKLRAAAGLTSTQVVRKLICSPSKLTRLETGENAVVETADVMALCEIYGARPEVRELLIGYAAVTKTRKDWWQSPEYRPAISPTFKAYLGLEATAEALHNYEGEYVPGLLQTEGYVRAIHEMAPEALPADEIDRLVAVRMTRQEAMHRADRPLKFAAIINEAVLRRQVGGPAVMRAQVEHLAEMASHPAVRVQVVPFKAGVHAGMNGAFTLLRFEDASPIVYLENLGGASVMRRRADVVQYEEAFTDLQILAVGPQESLGMIKEAIKEF</sequence>
<reference evidence="3 5" key="1">
    <citation type="submission" date="2017-12" db="EMBL/GenBank/DDBJ databases">
        <title>Population genomics insights into the ecological differentiation and adaptive evolution in streptomycetes.</title>
        <authorList>
            <person name="Li Y."/>
            <person name="Huang Y."/>
        </authorList>
    </citation>
    <scope>NUCLEOTIDE SEQUENCE [LARGE SCALE GENOMIC DNA]</scope>
    <source>
        <strain evidence="3 5">NBRC 100770</strain>
    </source>
</reference>
<dbReference type="Gene3D" id="1.10.260.40">
    <property type="entry name" value="lambda repressor-like DNA-binding domains"/>
    <property type="match status" value="1"/>
</dbReference>
<reference evidence="4" key="3">
    <citation type="submission" date="2019-07" db="EMBL/GenBank/DDBJ databases">
        <authorList>
            <person name="Pylro V."/>
            <person name="Dias A."/>
            <person name="Andreote F."/>
            <person name="Varani A."/>
            <person name="Andreote C."/>
            <person name="Bernardo E."/>
            <person name="Martins T."/>
        </authorList>
    </citation>
    <scope>NUCLEOTIDE SEQUENCE</scope>
    <source>
        <strain evidence="4">77</strain>
    </source>
</reference>
<protein>
    <submittedName>
        <fullName evidence="4">Helix-turn-helix domain-containing protein</fullName>
    </submittedName>
    <submittedName>
        <fullName evidence="2 3">Transcriptional regulator</fullName>
    </submittedName>
</protein>